<keyword evidence="3" id="KW-1185">Reference proteome</keyword>
<dbReference type="RefSeq" id="WP_034737537.1">
    <property type="nucleotide sequence ID" value="NZ_AWFG01000011.1"/>
</dbReference>
<accession>A0A062UQN6</accession>
<dbReference type="EMBL" id="AWFG01000011">
    <property type="protein sequence ID" value="KCZ60116.1"/>
    <property type="molecule type" value="Genomic_DNA"/>
</dbReference>
<gene>
    <name evidence="2" type="ORF">HY30_12810</name>
</gene>
<proteinExistence type="predicted"/>
<keyword evidence="1" id="KW-0732">Signal</keyword>
<reference evidence="2 3" key="1">
    <citation type="journal article" date="2014" name="Antonie Van Leeuwenhoek">
        <title>Hyphomonas beringensis sp. nov. and Hyphomonas chukchiensis sp. nov., isolated from surface seawater of the Bering Sea and Chukchi Sea.</title>
        <authorList>
            <person name="Li C."/>
            <person name="Lai Q."/>
            <person name="Li G."/>
            <person name="Dong C."/>
            <person name="Wang J."/>
            <person name="Liao Y."/>
            <person name="Shao Z."/>
        </authorList>
    </citation>
    <scope>NUCLEOTIDE SEQUENCE [LARGE SCALE GENOMIC DNA]</scope>
    <source>
        <strain evidence="2 3">BH-BN04-4</strain>
    </source>
</reference>
<evidence type="ECO:0000313" key="2">
    <source>
        <dbReference type="EMBL" id="KCZ60116.1"/>
    </source>
</evidence>
<evidence type="ECO:0000313" key="3">
    <source>
        <dbReference type="Proteomes" id="UP000027190"/>
    </source>
</evidence>
<dbReference type="PATRIC" id="fig|1280947.3.peg.892"/>
<feature type="chain" id="PRO_5001614928" evidence="1">
    <location>
        <begin position="19"/>
        <end position="276"/>
    </location>
</feature>
<dbReference type="Proteomes" id="UP000027190">
    <property type="component" value="Unassembled WGS sequence"/>
</dbReference>
<feature type="signal peptide" evidence="1">
    <location>
        <begin position="1"/>
        <end position="18"/>
    </location>
</feature>
<name>A0A062UQN6_9PROT</name>
<dbReference type="STRING" id="1280947.HY30_12810"/>
<evidence type="ECO:0000256" key="1">
    <source>
        <dbReference type="SAM" id="SignalP"/>
    </source>
</evidence>
<organism evidence="2 3">
    <name type="scientific">Hyphomonas chukchiensis</name>
    <dbReference type="NCBI Taxonomy" id="1280947"/>
    <lineage>
        <taxon>Bacteria</taxon>
        <taxon>Pseudomonadati</taxon>
        <taxon>Pseudomonadota</taxon>
        <taxon>Alphaproteobacteria</taxon>
        <taxon>Hyphomonadales</taxon>
        <taxon>Hyphomonadaceae</taxon>
        <taxon>Hyphomonas</taxon>
    </lineage>
</organism>
<comment type="caution">
    <text evidence="2">The sequence shown here is derived from an EMBL/GenBank/DDBJ whole genome shotgun (WGS) entry which is preliminary data.</text>
</comment>
<dbReference type="AlphaFoldDB" id="A0A062UQN6"/>
<sequence>MKRFCALFAALAIASALAGLNAGAETEPDAQYAADKAAAYEACIAPYKERDRQSAAAFEKCQESGEGFCWPAPSAANNSATLTLCSVSAEAKADKLQRARFLAQSAGATDTNLPKTTPGTTSVKLPGLDKPAIKTPVTLPAAVRPKTGLTLTVPVKVTNFHTSWNGQQLASGDASMIVACRVIANDYSVTGEVHSGFTELPPIAEGGSLDTSVDVFIDANVLGLGDDYGNTAECLLMRPDMDKSEDTFLGITMENAPMRACGEWNDNPAQCRVVIY</sequence>
<protein>
    <submittedName>
        <fullName evidence="2">Uncharacterized protein</fullName>
    </submittedName>
</protein>